<proteinExistence type="inferred from homology"/>
<accession>F8F1B8</accession>
<dbReference type="InterPro" id="IPR020904">
    <property type="entry name" value="Sc_DH/Rdtase_CS"/>
</dbReference>
<comment type="similarity">
    <text evidence="1 3">Belongs to the short-chain dehydrogenases/reductases (SDR) family.</text>
</comment>
<feature type="region of interest" description="Disordered" evidence="4">
    <location>
        <begin position="92"/>
        <end position="121"/>
    </location>
</feature>
<dbReference type="PRINTS" id="PR00080">
    <property type="entry name" value="SDRFAMILY"/>
</dbReference>
<dbReference type="AlphaFoldDB" id="F8F1B8"/>
<dbReference type="EMBL" id="CP002868">
    <property type="protein sequence ID" value="AEJ18762.1"/>
    <property type="molecule type" value="Genomic_DNA"/>
</dbReference>
<evidence type="ECO:0000256" key="2">
    <source>
        <dbReference type="ARBA" id="ARBA00023002"/>
    </source>
</evidence>
<evidence type="ECO:0000313" key="6">
    <source>
        <dbReference type="Proteomes" id="UP000000503"/>
    </source>
</evidence>
<dbReference type="SUPFAM" id="SSF51735">
    <property type="entry name" value="NAD(P)-binding Rossmann-fold domains"/>
    <property type="match status" value="1"/>
</dbReference>
<evidence type="ECO:0000256" key="3">
    <source>
        <dbReference type="RuleBase" id="RU000363"/>
    </source>
</evidence>
<dbReference type="OrthoDB" id="9803333at2"/>
<evidence type="ECO:0000256" key="1">
    <source>
        <dbReference type="ARBA" id="ARBA00006484"/>
    </source>
</evidence>
<dbReference type="PROSITE" id="PS00061">
    <property type="entry name" value="ADH_SHORT"/>
    <property type="match status" value="1"/>
</dbReference>
<dbReference type="KEGG" id="scd:Spica_0605"/>
<dbReference type="Pfam" id="PF00106">
    <property type="entry name" value="adh_short"/>
    <property type="match status" value="1"/>
</dbReference>
<gene>
    <name evidence="5" type="ordered locus">Spica_0605</name>
</gene>
<dbReference type="InterPro" id="IPR036291">
    <property type="entry name" value="NAD(P)-bd_dom_sf"/>
</dbReference>
<dbReference type="EC" id="1.1.1.100" evidence="5"/>
<protein>
    <submittedName>
        <fullName evidence="5">3-oxoacyl-(Acyl-carrier-protein) reductase</fullName>
        <ecNumber evidence="5">1.1.1.100</ecNumber>
    </submittedName>
</protein>
<dbReference type="STRING" id="744872.Spica_0605"/>
<sequence>MNWLQNKVIVITGGGGVLCSTIAKGLAQRGAKIALLNRTFEKAEKVAYEIIANGGEALAVACDVLSKEACIQAKEKVNSVFGPCDMLINGAGGNDPRGSTARETWEPGDIDPEGEPKDGSFLSLDPDGIEAVFKLNFMGTVIPTQVFIPDMLNREGSSIINISSMGAFAPMTKGFAYCAAKAAVNNITQWLAVHYAPAQIRVNAIAPGFFSTEQNKHLLWNIDGSPTKRTEQIIAHTPMKRLGKPEDLVGIAAWLCDYSASGFVTGAVIPVDGGFMAYSGV</sequence>
<reference evidence="6" key="1">
    <citation type="journal article" date="2013" name="Stand. Genomic Sci.">
        <title>Genome sequence of the thermophilic fresh-water bacterium Spirochaeta caldaria type strain (H1(T)), reclassification of Spirochaeta caldaria, Spirochaeta stenostrepta, and Spirochaeta zuelzerae in the genus Treponema as Treponema caldaria comb. nov., Treponema stenostrepta comb. nov., and Treponema zuelzerae comb. nov., and emendation of the genus Treponema.</title>
        <authorList>
            <person name="Abt B."/>
            <person name="Goker M."/>
            <person name="Scheuner C."/>
            <person name="Han C."/>
            <person name="Lu M."/>
            <person name="Misra M."/>
            <person name="Lapidus A."/>
            <person name="Nolan M."/>
            <person name="Lucas S."/>
            <person name="Hammon N."/>
            <person name="Deshpande S."/>
            <person name="Cheng J.F."/>
            <person name="Tapia R."/>
            <person name="Goodwin L.A."/>
            <person name="Pitluck S."/>
            <person name="Liolios K."/>
            <person name="Pagani I."/>
            <person name="Ivanova N."/>
            <person name="Mavromatis K."/>
            <person name="Mikhailova N."/>
            <person name="Huntemann M."/>
            <person name="Pati A."/>
            <person name="Chen A."/>
            <person name="Palaniappan K."/>
            <person name="Land M."/>
            <person name="Hauser L."/>
            <person name="Jeffries C.D."/>
            <person name="Rohde M."/>
            <person name="Spring S."/>
            <person name="Gronow S."/>
            <person name="Detter J.C."/>
            <person name="Bristow J."/>
            <person name="Eisen J.A."/>
            <person name="Markowitz V."/>
            <person name="Hugenholtz P."/>
            <person name="Kyrpides N.C."/>
            <person name="Woyke T."/>
            <person name="Klenk H.P."/>
        </authorList>
    </citation>
    <scope>NUCLEOTIDE SEQUENCE</scope>
    <source>
        <strain evidence="6">ATCC 51460 / DSM 7334 / H1</strain>
    </source>
</reference>
<dbReference type="GO" id="GO:0004316">
    <property type="term" value="F:3-oxoacyl-[acyl-carrier-protein] reductase (NADPH) activity"/>
    <property type="evidence" value="ECO:0007669"/>
    <property type="project" value="UniProtKB-EC"/>
</dbReference>
<dbReference type="PANTHER" id="PTHR42760">
    <property type="entry name" value="SHORT-CHAIN DEHYDROGENASES/REDUCTASES FAMILY MEMBER"/>
    <property type="match status" value="1"/>
</dbReference>
<dbReference type="PRINTS" id="PR00081">
    <property type="entry name" value="GDHRDH"/>
</dbReference>
<name>F8F1B8_GRAC1</name>
<keyword evidence="6" id="KW-1185">Reference proteome</keyword>
<dbReference type="HOGENOM" id="CLU_010194_1_1_12"/>
<organism evidence="5 6">
    <name type="scientific">Gracilinema caldarium (strain ATCC 51460 / DSM 7334 / H1)</name>
    <name type="common">Treponema caldarium</name>
    <dbReference type="NCBI Taxonomy" id="744872"/>
    <lineage>
        <taxon>Bacteria</taxon>
        <taxon>Pseudomonadati</taxon>
        <taxon>Spirochaetota</taxon>
        <taxon>Spirochaetia</taxon>
        <taxon>Spirochaetales</taxon>
        <taxon>Breznakiellaceae</taxon>
        <taxon>Gracilinema</taxon>
    </lineage>
</organism>
<dbReference type="Gene3D" id="3.40.50.720">
    <property type="entry name" value="NAD(P)-binding Rossmann-like Domain"/>
    <property type="match status" value="1"/>
</dbReference>
<dbReference type="NCBIfam" id="NF006132">
    <property type="entry name" value="PRK08277.1"/>
    <property type="match status" value="1"/>
</dbReference>
<dbReference type="PANTHER" id="PTHR42760:SF115">
    <property type="entry name" value="3-OXOACYL-[ACYL-CARRIER-PROTEIN] REDUCTASE FABG"/>
    <property type="match status" value="1"/>
</dbReference>
<dbReference type="RefSeq" id="WP_013968074.1">
    <property type="nucleotide sequence ID" value="NC_015732.1"/>
</dbReference>
<evidence type="ECO:0000313" key="5">
    <source>
        <dbReference type="EMBL" id="AEJ18762.1"/>
    </source>
</evidence>
<dbReference type="InterPro" id="IPR002347">
    <property type="entry name" value="SDR_fam"/>
</dbReference>
<keyword evidence="2 5" id="KW-0560">Oxidoreductase</keyword>
<evidence type="ECO:0000256" key="4">
    <source>
        <dbReference type="SAM" id="MobiDB-lite"/>
    </source>
</evidence>
<dbReference type="Proteomes" id="UP000000503">
    <property type="component" value="Chromosome"/>
</dbReference>
<dbReference type="eggNOG" id="COG1028">
    <property type="taxonomic scope" value="Bacteria"/>
</dbReference>